<dbReference type="SMART" id="SM00388">
    <property type="entry name" value="HisKA"/>
    <property type="match status" value="1"/>
</dbReference>
<dbReference type="InterPro" id="IPR036890">
    <property type="entry name" value="HATPase_C_sf"/>
</dbReference>
<dbReference type="PROSITE" id="PS50885">
    <property type="entry name" value="HAMP"/>
    <property type="match status" value="1"/>
</dbReference>
<evidence type="ECO:0000256" key="9">
    <source>
        <dbReference type="ARBA" id="ARBA00022741"/>
    </source>
</evidence>
<evidence type="ECO:0000313" key="24">
    <source>
        <dbReference type="EMBL" id="SHI10408.1"/>
    </source>
</evidence>
<evidence type="ECO:0000256" key="19">
    <source>
        <dbReference type="ARBA" id="ARBA00040454"/>
    </source>
</evidence>
<keyword evidence="18" id="KW-0464">Manganese</keyword>
<dbReference type="InterPro" id="IPR003594">
    <property type="entry name" value="HATPase_dom"/>
</dbReference>
<keyword evidence="12" id="KW-0067">ATP-binding</keyword>
<dbReference type="Gene3D" id="3.30.565.10">
    <property type="entry name" value="Histidine kinase-like ATPase, C-terminal domain"/>
    <property type="match status" value="1"/>
</dbReference>
<accession>A0A1M5YEW2</accession>
<keyword evidence="16" id="KW-0346">Stress response</keyword>
<evidence type="ECO:0000256" key="4">
    <source>
        <dbReference type="ARBA" id="ARBA00004651"/>
    </source>
</evidence>
<name>A0A1M5YEW2_9CLOT</name>
<dbReference type="Pfam" id="PF00672">
    <property type="entry name" value="HAMP"/>
    <property type="match status" value="1"/>
</dbReference>
<evidence type="ECO:0000256" key="1">
    <source>
        <dbReference type="ARBA" id="ARBA00000085"/>
    </source>
</evidence>
<evidence type="ECO:0000256" key="16">
    <source>
        <dbReference type="ARBA" id="ARBA00023016"/>
    </source>
</evidence>
<comment type="subcellular location">
    <subcellularLocation>
        <location evidence="4">Cell membrane</location>
        <topology evidence="4">Multi-pass membrane protein</topology>
    </subcellularLocation>
</comment>
<keyword evidence="7" id="KW-0597">Phosphoprotein</keyword>
<evidence type="ECO:0000256" key="7">
    <source>
        <dbReference type="ARBA" id="ARBA00022553"/>
    </source>
</evidence>
<dbReference type="EC" id="2.7.13.3" evidence="5"/>
<dbReference type="AlphaFoldDB" id="A0A1M5YEW2"/>
<dbReference type="GO" id="GO:0004721">
    <property type="term" value="F:phosphoprotein phosphatase activity"/>
    <property type="evidence" value="ECO:0007669"/>
    <property type="project" value="UniProtKB-KW"/>
</dbReference>
<dbReference type="Gene3D" id="6.10.340.10">
    <property type="match status" value="1"/>
</dbReference>
<dbReference type="FunFam" id="1.10.287.130:FF:000073">
    <property type="entry name" value="Two-component sensor histidine kinase"/>
    <property type="match status" value="1"/>
</dbReference>
<dbReference type="GO" id="GO:0005886">
    <property type="term" value="C:plasma membrane"/>
    <property type="evidence" value="ECO:0007669"/>
    <property type="project" value="UniProtKB-SubCell"/>
</dbReference>
<dbReference type="InterPro" id="IPR003661">
    <property type="entry name" value="HisK_dim/P_dom"/>
</dbReference>
<evidence type="ECO:0000256" key="15">
    <source>
        <dbReference type="ARBA" id="ARBA00023012"/>
    </source>
</evidence>
<gene>
    <name evidence="24" type="ORF">SAMN02745941_01928</name>
</gene>
<keyword evidence="17" id="KW-0843">Virulence</keyword>
<keyword evidence="6" id="KW-1003">Cell membrane</keyword>
<dbReference type="InterPro" id="IPR005467">
    <property type="entry name" value="His_kinase_dom"/>
</dbReference>
<keyword evidence="8" id="KW-0808">Transferase</keyword>
<sequence length="467" mass="53829">MRELRFKSLTMRIWTTFTAVILVIICSISIVYLVAYRTINEANKMQDLKVFHDAIIDSENFIQPNRFDELRNLRGSEHFIAKVSSSGDIKIQSVRKISEKFFPQNEGNVNEGNRGIVPPGIKDEGFREWMATFAKGDMTESEFKEYFNNRKYIFVISSIKTNTSENEYLISFTPNSEDNIIIYIVMFIGLIFIGIGFFTAKVVANRISKPLKELENHTVRIAQKDWKEPIIIKSEDEIGRLAKAMNLMQIELKRIDEEEKTFLQSISHDLKTPVMVIMSHAEAIIDGVYIDSVEKTAEIIKEEAISLEKKIKQLLYLNTLDYVLGNNIDNEEFDLKEVLLKIINRFEVVNSNLDWDLDLDRIIIKGNKEKVKVAIENILENGLRYAKSQMRVKLKREANYGIIELYNDGQNISEDNIEHIFETLYKDKTGNFGLGLAISKKIIDFYGGSIKAVNRENGVSFIIKYPI</sequence>
<dbReference type="SUPFAM" id="SSF47384">
    <property type="entry name" value="Homodimeric domain of signal transducing histidine kinase"/>
    <property type="match status" value="1"/>
</dbReference>
<protein>
    <recommendedName>
        <fullName evidence="19">Signal transduction histidine-protein kinase/phosphatase MprB</fullName>
        <ecNumber evidence="5">2.7.13.3</ecNumber>
    </recommendedName>
    <alternativeName>
        <fullName evidence="20">Mycobacterial persistence regulator B</fullName>
    </alternativeName>
</protein>
<dbReference type="SUPFAM" id="SSF158472">
    <property type="entry name" value="HAMP domain-like"/>
    <property type="match status" value="1"/>
</dbReference>
<keyword evidence="11" id="KW-0378">Hydrolase</keyword>
<keyword evidence="21" id="KW-0812">Transmembrane</keyword>
<comment type="cofactor">
    <cofactor evidence="3">
        <name>Mg(2+)</name>
        <dbReference type="ChEBI" id="CHEBI:18420"/>
    </cofactor>
</comment>
<evidence type="ECO:0000256" key="11">
    <source>
        <dbReference type="ARBA" id="ARBA00022801"/>
    </source>
</evidence>
<dbReference type="CDD" id="cd00082">
    <property type="entry name" value="HisKA"/>
    <property type="match status" value="1"/>
</dbReference>
<feature type="domain" description="HAMP" evidence="23">
    <location>
        <begin position="205"/>
        <end position="257"/>
    </location>
</feature>
<keyword evidence="9" id="KW-0547">Nucleotide-binding</keyword>
<proteinExistence type="predicted"/>
<evidence type="ECO:0000256" key="6">
    <source>
        <dbReference type="ARBA" id="ARBA00022475"/>
    </source>
</evidence>
<dbReference type="InterPro" id="IPR004358">
    <property type="entry name" value="Sig_transdc_His_kin-like_C"/>
</dbReference>
<evidence type="ECO:0000256" key="2">
    <source>
        <dbReference type="ARBA" id="ARBA00001936"/>
    </source>
</evidence>
<dbReference type="CDD" id="cd06225">
    <property type="entry name" value="HAMP"/>
    <property type="match status" value="1"/>
</dbReference>
<evidence type="ECO:0000256" key="8">
    <source>
        <dbReference type="ARBA" id="ARBA00022679"/>
    </source>
</evidence>
<dbReference type="EMBL" id="FQXU01000006">
    <property type="protein sequence ID" value="SHI10408.1"/>
    <property type="molecule type" value="Genomic_DNA"/>
</dbReference>
<evidence type="ECO:0000256" key="3">
    <source>
        <dbReference type="ARBA" id="ARBA00001946"/>
    </source>
</evidence>
<evidence type="ECO:0000256" key="17">
    <source>
        <dbReference type="ARBA" id="ARBA00023026"/>
    </source>
</evidence>
<comment type="catalytic activity">
    <reaction evidence="1">
        <text>ATP + protein L-histidine = ADP + protein N-phospho-L-histidine.</text>
        <dbReference type="EC" id="2.7.13.3"/>
    </reaction>
</comment>
<evidence type="ECO:0000256" key="13">
    <source>
        <dbReference type="ARBA" id="ARBA00022842"/>
    </source>
</evidence>
<evidence type="ECO:0000256" key="12">
    <source>
        <dbReference type="ARBA" id="ARBA00022840"/>
    </source>
</evidence>
<evidence type="ECO:0000256" key="14">
    <source>
        <dbReference type="ARBA" id="ARBA00022912"/>
    </source>
</evidence>
<dbReference type="SMART" id="SM00304">
    <property type="entry name" value="HAMP"/>
    <property type="match status" value="1"/>
</dbReference>
<keyword evidence="21" id="KW-1133">Transmembrane helix</keyword>
<evidence type="ECO:0000256" key="18">
    <source>
        <dbReference type="ARBA" id="ARBA00023211"/>
    </source>
</evidence>
<comment type="cofactor">
    <cofactor evidence="2">
        <name>Mn(2+)</name>
        <dbReference type="ChEBI" id="CHEBI:29035"/>
    </cofactor>
</comment>
<dbReference type="PROSITE" id="PS50109">
    <property type="entry name" value="HIS_KIN"/>
    <property type="match status" value="1"/>
</dbReference>
<organism evidence="24 25">
    <name type="scientific">Clostridium intestinale DSM 6191</name>
    <dbReference type="NCBI Taxonomy" id="1121320"/>
    <lineage>
        <taxon>Bacteria</taxon>
        <taxon>Bacillati</taxon>
        <taxon>Bacillota</taxon>
        <taxon>Clostridia</taxon>
        <taxon>Eubacteriales</taxon>
        <taxon>Clostridiaceae</taxon>
        <taxon>Clostridium</taxon>
    </lineage>
</organism>
<dbReference type="SMART" id="SM00387">
    <property type="entry name" value="HATPase_c"/>
    <property type="match status" value="1"/>
</dbReference>
<feature type="domain" description="Histidine kinase" evidence="22">
    <location>
        <begin position="265"/>
        <end position="467"/>
    </location>
</feature>
<dbReference type="GO" id="GO:0005524">
    <property type="term" value="F:ATP binding"/>
    <property type="evidence" value="ECO:0007669"/>
    <property type="project" value="UniProtKB-KW"/>
</dbReference>
<keyword evidence="21" id="KW-0472">Membrane</keyword>
<feature type="transmembrane region" description="Helical" evidence="21">
    <location>
        <begin position="180"/>
        <end position="204"/>
    </location>
</feature>
<dbReference type="Gene3D" id="1.10.287.130">
    <property type="match status" value="1"/>
</dbReference>
<dbReference type="PANTHER" id="PTHR44936:SF9">
    <property type="entry name" value="SENSOR PROTEIN CREC"/>
    <property type="match status" value="1"/>
</dbReference>
<reference evidence="24 25" key="1">
    <citation type="submission" date="2016-11" db="EMBL/GenBank/DDBJ databases">
        <authorList>
            <person name="Jaros S."/>
            <person name="Januszkiewicz K."/>
            <person name="Wedrychowicz H."/>
        </authorList>
    </citation>
    <scope>NUCLEOTIDE SEQUENCE [LARGE SCALE GENOMIC DNA]</scope>
    <source>
        <strain evidence="24 25">DSM 6191</strain>
    </source>
</reference>
<evidence type="ECO:0000313" key="25">
    <source>
        <dbReference type="Proteomes" id="UP000184241"/>
    </source>
</evidence>
<dbReference type="Pfam" id="PF02518">
    <property type="entry name" value="HATPase_c"/>
    <property type="match status" value="1"/>
</dbReference>
<dbReference type="InterPro" id="IPR050980">
    <property type="entry name" value="2C_sensor_his_kinase"/>
</dbReference>
<keyword evidence="14" id="KW-0904">Protein phosphatase</keyword>
<keyword evidence="13" id="KW-0460">Magnesium</keyword>
<dbReference type="Proteomes" id="UP000184241">
    <property type="component" value="Unassembled WGS sequence"/>
</dbReference>
<dbReference type="RefSeq" id="WP_073018967.1">
    <property type="nucleotide sequence ID" value="NZ_FQXU01000006.1"/>
</dbReference>
<dbReference type="PANTHER" id="PTHR44936">
    <property type="entry name" value="SENSOR PROTEIN CREC"/>
    <property type="match status" value="1"/>
</dbReference>
<evidence type="ECO:0000256" key="10">
    <source>
        <dbReference type="ARBA" id="ARBA00022777"/>
    </source>
</evidence>
<dbReference type="SUPFAM" id="SSF55874">
    <property type="entry name" value="ATPase domain of HSP90 chaperone/DNA topoisomerase II/histidine kinase"/>
    <property type="match status" value="1"/>
</dbReference>
<keyword evidence="10 24" id="KW-0418">Kinase</keyword>
<dbReference type="InterPro" id="IPR003660">
    <property type="entry name" value="HAMP_dom"/>
</dbReference>
<evidence type="ECO:0000256" key="5">
    <source>
        <dbReference type="ARBA" id="ARBA00012438"/>
    </source>
</evidence>
<feature type="transmembrane region" description="Helical" evidence="21">
    <location>
        <begin position="12"/>
        <end position="35"/>
    </location>
</feature>
<dbReference type="PRINTS" id="PR00344">
    <property type="entry name" value="BCTRLSENSOR"/>
</dbReference>
<evidence type="ECO:0000256" key="20">
    <source>
        <dbReference type="ARBA" id="ARBA00041776"/>
    </source>
</evidence>
<evidence type="ECO:0000259" key="23">
    <source>
        <dbReference type="PROSITE" id="PS50885"/>
    </source>
</evidence>
<dbReference type="Pfam" id="PF00512">
    <property type="entry name" value="HisKA"/>
    <property type="match status" value="1"/>
</dbReference>
<evidence type="ECO:0000259" key="22">
    <source>
        <dbReference type="PROSITE" id="PS50109"/>
    </source>
</evidence>
<keyword evidence="15" id="KW-0902">Two-component regulatory system</keyword>
<evidence type="ECO:0000256" key="21">
    <source>
        <dbReference type="SAM" id="Phobius"/>
    </source>
</evidence>
<dbReference type="InterPro" id="IPR036097">
    <property type="entry name" value="HisK_dim/P_sf"/>
</dbReference>
<dbReference type="GO" id="GO:0000155">
    <property type="term" value="F:phosphorelay sensor kinase activity"/>
    <property type="evidence" value="ECO:0007669"/>
    <property type="project" value="InterPro"/>
</dbReference>